<evidence type="ECO:0000313" key="1">
    <source>
        <dbReference type="EMBL" id="PPE72768.1"/>
    </source>
</evidence>
<name>A0A2S5TD57_9GAMM</name>
<evidence type="ECO:0000313" key="2">
    <source>
        <dbReference type="Proteomes" id="UP000238220"/>
    </source>
</evidence>
<evidence type="ECO:0008006" key="3">
    <source>
        <dbReference type="Google" id="ProtNLM"/>
    </source>
</evidence>
<reference evidence="1 2" key="1">
    <citation type="submission" date="2018-02" db="EMBL/GenBank/DDBJ databases">
        <title>Genome sequencing of Solimonas sp. HR-BB.</title>
        <authorList>
            <person name="Lee Y."/>
            <person name="Jeon C.O."/>
        </authorList>
    </citation>
    <scope>NUCLEOTIDE SEQUENCE [LARGE SCALE GENOMIC DNA]</scope>
    <source>
        <strain evidence="1 2">HR-BB</strain>
    </source>
</reference>
<dbReference type="Pfam" id="PF04214">
    <property type="entry name" value="DUF411"/>
    <property type="match status" value="1"/>
</dbReference>
<dbReference type="InterPro" id="IPR007332">
    <property type="entry name" value="DUF411"/>
</dbReference>
<gene>
    <name evidence="1" type="ORF">C3942_17125</name>
</gene>
<dbReference type="AlphaFoldDB" id="A0A2S5TD57"/>
<protein>
    <recommendedName>
        <fullName evidence="3">Metal-binding protein</fullName>
    </recommendedName>
</protein>
<proteinExistence type="predicted"/>
<keyword evidence="2" id="KW-1185">Reference proteome</keyword>
<sequence length="172" mass="18336">MNPRTAHRDRRPLLVALAAGLTALFLIGGAYRQLSAPPAAAAAAADDVVVYKSPTCHCCSKWVEHLRNAGFSVDVRNENAMNPLKTRLGVPTDLASCHTAIVRGYLIEGHVPAEEIRRLLAERPKAKGLAVPGMPIGSPGMEQGDRVDPYEVLLFSDEAPPSVFAKHGPAAP</sequence>
<comment type="caution">
    <text evidence="1">The sequence shown here is derived from an EMBL/GenBank/DDBJ whole genome shotgun (WGS) entry which is preliminary data.</text>
</comment>
<dbReference type="Proteomes" id="UP000238220">
    <property type="component" value="Unassembled WGS sequence"/>
</dbReference>
<dbReference type="EMBL" id="PSNW01000010">
    <property type="protein sequence ID" value="PPE72768.1"/>
    <property type="molecule type" value="Genomic_DNA"/>
</dbReference>
<accession>A0A2S5TD57</accession>
<dbReference type="RefSeq" id="WP_104231578.1">
    <property type="nucleotide sequence ID" value="NZ_PSNW01000010.1"/>
</dbReference>
<dbReference type="PROSITE" id="PS51318">
    <property type="entry name" value="TAT"/>
    <property type="match status" value="1"/>
</dbReference>
<dbReference type="InterPro" id="IPR006311">
    <property type="entry name" value="TAT_signal"/>
</dbReference>
<dbReference type="OrthoDB" id="14727at2"/>
<organism evidence="1 2">
    <name type="scientific">Solimonas fluminis</name>
    <dbReference type="NCBI Taxonomy" id="2086571"/>
    <lineage>
        <taxon>Bacteria</taxon>
        <taxon>Pseudomonadati</taxon>
        <taxon>Pseudomonadota</taxon>
        <taxon>Gammaproteobacteria</taxon>
        <taxon>Nevskiales</taxon>
        <taxon>Nevskiaceae</taxon>
        <taxon>Solimonas</taxon>
    </lineage>
</organism>